<evidence type="ECO:0000256" key="1">
    <source>
        <dbReference type="ARBA" id="ARBA00022741"/>
    </source>
</evidence>
<dbReference type="SUPFAM" id="SSF52540">
    <property type="entry name" value="P-loop containing nucleoside triphosphate hydrolases"/>
    <property type="match status" value="1"/>
</dbReference>
<feature type="domain" description="ABC transporter" evidence="3">
    <location>
        <begin position="30"/>
        <end position="119"/>
    </location>
</feature>
<dbReference type="GO" id="GO:0016887">
    <property type="term" value="F:ATP hydrolysis activity"/>
    <property type="evidence" value="ECO:0007669"/>
    <property type="project" value="InterPro"/>
</dbReference>
<sequence length="223" mass="24860">MRPPASWPLEGRIELENLKVRYRPNASLVLKGITCTFKKGTRVGVVGRTGSGKSTLIGALFRLVDPKSGRILIDGLDICSIGLENFSNKVEYLSSGTNSFSGKYPNEFGSSCHVSGSRNMEDAILQKMIREEFPGCTAITIAHRVPTITDSDMVLVLSYGELLEYDVPSKLMETNSAFSKLVSEYSSNYKRNSMRSSRKVKLTQKNCNSVNLQEFVREEEREN</sequence>
<evidence type="ECO:0000313" key="5">
    <source>
        <dbReference type="Proteomes" id="UP001064489"/>
    </source>
</evidence>
<gene>
    <name evidence="4" type="ORF">LWI28_013964</name>
</gene>
<dbReference type="PANTHER" id="PTHR24223:SF108">
    <property type="entry name" value="ABC TRANSPORTER C FAMILY MEMBER 8"/>
    <property type="match status" value="1"/>
</dbReference>
<dbReference type="AlphaFoldDB" id="A0AAD5IVR9"/>
<dbReference type="EMBL" id="JAJSOW010000102">
    <property type="protein sequence ID" value="KAI9177346.1"/>
    <property type="molecule type" value="Genomic_DNA"/>
</dbReference>
<dbReference type="Pfam" id="PF00005">
    <property type="entry name" value="ABC_tran"/>
    <property type="match status" value="1"/>
</dbReference>
<organism evidence="4 5">
    <name type="scientific">Acer negundo</name>
    <name type="common">Box elder</name>
    <dbReference type="NCBI Taxonomy" id="4023"/>
    <lineage>
        <taxon>Eukaryota</taxon>
        <taxon>Viridiplantae</taxon>
        <taxon>Streptophyta</taxon>
        <taxon>Embryophyta</taxon>
        <taxon>Tracheophyta</taxon>
        <taxon>Spermatophyta</taxon>
        <taxon>Magnoliopsida</taxon>
        <taxon>eudicotyledons</taxon>
        <taxon>Gunneridae</taxon>
        <taxon>Pentapetalae</taxon>
        <taxon>rosids</taxon>
        <taxon>malvids</taxon>
        <taxon>Sapindales</taxon>
        <taxon>Sapindaceae</taxon>
        <taxon>Hippocastanoideae</taxon>
        <taxon>Acereae</taxon>
        <taxon>Acer</taxon>
    </lineage>
</organism>
<dbReference type="InterPro" id="IPR050173">
    <property type="entry name" value="ABC_transporter_C-like"/>
</dbReference>
<keyword evidence="5" id="KW-1185">Reference proteome</keyword>
<dbReference type="InterPro" id="IPR027417">
    <property type="entry name" value="P-loop_NTPase"/>
</dbReference>
<dbReference type="GO" id="GO:0042626">
    <property type="term" value="F:ATPase-coupled transmembrane transporter activity"/>
    <property type="evidence" value="ECO:0007669"/>
    <property type="project" value="TreeGrafter"/>
</dbReference>
<evidence type="ECO:0000313" key="4">
    <source>
        <dbReference type="EMBL" id="KAI9177346.1"/>
    </source>
</evidence>
<evidence type="ECO:0000259" key="3">
    <source>
        <dbReference type="Pfam" id="PF00005"/>
    </source>
</evidence>
<reference evidence="4" key="1">
    <citation type="journal article" date="2022" name="Plant J.">
        <title>Strategies of tolerance reflected in two North American maple genomes.</title>
        <authorList>
            <person name="McEvoy S.L."/>
            <person name="Sezen U.U."/>
            <person name="Trouern-Trend A."/>
            <person name="McMahon S.M."/>
            <person name="Schaberg P.G."/>
            <person name="Yang J."/>
            <person name="Wegrzyn J.L."/>
            <person name="Swenson N.G."/>
        </authorList>
    </citation>
    <scope>NUCLEOTIDE SEQUENCE</scope>
    <source>
        <strain evidence="4">91603</strain>
    </source>
</reference>
<accession>A0AAD5IVR9</accession>
<dbReference type="GO" id="GO:0016020">
    <property type="term" value="C:membrane"/>
    <property type="evidence" value="ECO:0007669"/>
    <property type="project" value="TreeGrafter"/>
</dbReference>
<reference evidence="4" key="2">
    <citation type="submission" date="2023-02" db="EMBL/GenBank/DDBJ databases">
        <authorList>
            <person name="Swenson N.G."/>
            <person name="Wegrzyn J.L."/>
            <person name="Mcevoy S.L."/>
        </authorList>
    </citation>
    <scope>NUCLEOTIDE SEQUENCE</scope>
    <source>
        <strain evidence="4">91603</strain>
        <tissue evidence="4">Leaf</tissue>
    </source>
</reference>
<dbReference type="GO" id="GO:0005524">
    <property type="term" value="F:ATP binding"/>
    <property type="evidence" value="ECO:0007669"/>
    <property type="project" value="UniProtKB-KW"/>
</dbReference>
<dbReference type="PANTHER" id="PTHR24223">
    <property type="entry name" value="ATP-BINDING CASSETTE SUB-FAMILY C"/>
    <property type="match status" value="1"/>
</dbReference>
<name>A0AAD5IVR9_ACENE</name>
<protein>
    <recommendedName>
        <fullName evidence="3">ABC transporter domain-containing protein</fullName>
    </recommendedName>
</protein>
<keyword evidence="2" id="KW-0067">ATP-binding</keyword>
<dbReference type="Proteomes" id="UP001064489">
    <property type="component" value="Chromosome 5"/>
</dbReference>
<dbReference type="Gene3D" id="3.40.50.300">
    <property type="entry name" value="P-loop containing nucleotide triphosphate hydrolases"/>
    <property type="match status" value="2"/>
</dbReference>
<dbReference type="InterPro" id="IPR003439">
    <property type="entry name" value="ABC_transporter-like_ATP-bd"/>
</dbReference>
<comment type="caution">
    <text evidence="4">The sequence shown here is derived from an EMBL/GenBank/DDBJ whole genome shotgun (WGS) entry which is preliminary data.</text>
</comment>
<keyword evidence="1" id="KW-0547">Nucleotide-binding</keyword>
<evidence type="ECO:0000256" key="2">
    <source>
        <dbReference type="ARBA" id="ARBA00022840"/>
    </source>
</evidence>
<proteinExistence type="predicted"/>